<gene>
    <name evidence="7" type="ORF">RNZ46_15065</name>
</gene>
<dbReference type="InterPro" id="IPR013709">
    <property type="entry name" value="2-isopropylmalate_synth_dimer"/>
</dbReference>
<dbReference type="Gene3D" id="3.20.20.70">
    <property type="entry name" value="Aldolase class I"/>
    <property type="match status" value="1"/>
</dbReference>
<dbReference type="Gene3D" id="3.30.160.740">
    <property type="match status" value="1"/>
</dbReference>
<keyword evidence="4" id="KW-0100">Branched-chain amino acid biosynthesis</keyword>
<dbReference type="PROSITE" id="PS50991">
    <property type="entry name" value="PYR_CT"/>
    <property type="match status" value="1"/>
</dbReference>
<evidence type="ECO:0000256" key="4">
    <source>
        <dbReference type="ARBA" id="ARBA00023304"/>
    </source>
</evidence>
<dbReference type="EMBL" id="CP136521">
    <property type="protein sequence ID" value="WOD43308.1"/>
    <property type="molecule type" value="Genomic_DNA"/>
</dbReference>
<dbReference type="PANTHER" id="PTHR10277">
    <property type="entry name" value="HOMOCITRATE SYNTHASE-RELATED"/>
    <property type="match status" value="1"/>
</dbReference>
<feature type="domain" description="Pyruvate carboxyltransferase" evidence="6">
    <location>
        <begin position="6"/>
        <end position="268"/>
    </location>
</feature>
<keyword evidence="1" id="KW-0028">Amino-acid biosynthesis</keyword>
<dbReference type="GO" id="GO:0003852">
    <property type="term" value="F:2-isopropylmalate synthase activity"/>
    <property type="evidence" value="ECO:0007669"/>
    <property type="project" value="InterPro"/>
</dbReference>
<organism evidence="7 8">
    <name type="scientific">Hwangdonia lutea</name>
    <dbReference type="NCBI Taxonomy" id="3075823"/>
    <lineage>
        <taxon>Bacteria</taxon>
        <taxon>Pseudomonadati</taxon>
        <taxon>Bacteroidota</taxon>
        <taxon>Flavobacteriia</taxon>
        <taxon>Flavobacteriales</taxon>
        <taxon>Flavobacteriaceae</taxon>
        <taxon>Hwangdonia</taxon>
    </lineage>
</organism>
<dbReference type="Proteomes" id="UP001302486">
    <property type="component" value="Chromosome"/>
</dbReference>
<evidence type="ECO:0000256" key="2">
    <source>
        <dbReference type="ARBA" id="ARBA00022679"/>
    </source>
</evidence>
<comment type="similarity">
    <text evidence="5">Belongs to the alpha-IPM synthase/homocitrate synthase family.</text>
</comment>
<keyword evidence="2 5" id="KW-0808">Transferase</keyword>
<accession>A0AA97HRC7</accession>
<dbReference type="InterPro" id="IPR000891">
    <property type="entry name" value="PYR_CT"/>
</dbReference>
<dbReference type="Pfam" id="PF08502">
    <property type="entry name" value="LeuA_dimer"/>
    <property type="match status" value="1"/>
</dbReference>
<dbReference type="InterPro" id="IPR002034">
    <property type="entry name" value="AIPM/Hcit_synth_CS"/>
</dbReference>
<protein>
    <submittedName>
        <fullName evidence="7">Alpha-isopropylmalate synthase regulatory domain-containing protein</fullName>
    </submittedName>
</protein>
<dbReference type="InterPro" id="IPR050073">
    <property type="entry name" value="2-IPM_HCS-like"/>
</dbReference>
<keyword evidence="8" id="KW-1185">Reference proteome</keyword>
<dbReference type="PROSITE" id="PS00815">
    <property type="entry name" value="AIPM_HOMOCIT_SYNTH_1"/>
    <property type="match status" value="1"/>
</dbReference>
<dbReference type="GO" id="GO:0009098">
    <property type="term" value="P:L-leucine biosynthetic process"/>
    <property type="evidence" value="ECO:0007669"/>
    <property type="project" value="InterPro"/>
</dbReference>
<sequence>MATRRIEIMDTTLRDGEQTSSVSFSASEKLTIAKLLLEELKVDRIEIASARVSEGELQAVKDVTQWAAENGYLHAVEVLTFVDNGVSINWMKEAGAKVQNLLTKGSLNHLTHQLKKTSNQHFKEIEKTLRLAKESDIETNIYLEDWSNGMRNSKAYVFEFLAFLSTQPVKRIMLPDTLGILTPQESYAFVKEIKDKYPNLHFDFHAHNDYDLGVANVMEALKAGANGLHLTVNGMGERAGNAPMASTIAVINDFMPGVEIGVNEKVLYTVSKLVENFSGVMIPANKPVIGANVFTQTAGIHADGDNKKNLYFSDLLPERFGRKRQYALGKASGKANIQKNLQELGLQLDDEDLKKVTQRIIELGDKKQVVTKEDLPYIISDVLDRTYEEKVKVNSYVLTHSKGLKPSTTVSISIENETFEEHSQGDGQFDAFINAIRNVFKRKKLVLPDLIDYAVRIPPGSRSDALCETIITWKNTEKEFKTRGLDSDQTVSAIKATEKMLNIIVS</sequence>
<reference evidence="8" key="1">
    <citation type="submission" date="2024-06" db="EMBL/GenBank/DDBJ databases">
        <title>Hwangdonia haimaensis gen. nov., sp. nov., a member of the family Flavobacteriaceae isolated from the haima cold seep.</title>
        <authorList>
            <person name="Li J."/>
        </authorList>
    </citation>
    <scope>NUCLEOTIDE SEQUENCE [LARGE SCALE GENOMIC DNA]</scope>
    <source>
        <strain evidence="8">SCSIO 19198</strain>
    </source>
</reference>
<evidence type="ECO:0000313" key="7">
    <source>
        <dbReference type="EMBL" id="WOD43308.1"/>
    </source>
</evidence>
<evidence type="ECO:0000256" key="5">
    <source>
        <dbReference type="RuleBase" id="RU003523"/>
    </source>
</evidence>
<dbReference type="InterPro" id="IPR036230">
    <property type="entry name" value="LeuA_allosteric_dom_sf"/>
</dbReference>
<dbReference type="SMART" id="SM00917">
    <property type="entry name" value="LeuA_dimer"/>
    <property type="match status" value="1"/>
</dbReference>
<proteinExistence type="inferred from homology"/>
<evidence type="ECO:0000313" key="8">
    <source>
        <dbReference type="Proteomes" id="UP001302486"/>
    </source>
</evidence>
<evidence type="ECO:0000256" key="3">
    <source>
        <dbReference type="ARBA" id="ARBA00023211"/>
    </source>
</evidence>
<evidence type="ECO:0000259" key="6">
    <source>
        <dbReference type="PROSITE" id="PS50991"/>
    </source>
</evidence>
<keyword evidence="3" id="KW-0464">Manganese</keyword>
<dbReference type="Gene3D" id="3.30.160.340">
    <property type="match status" value="1"/>
</dbReference>
<dbReference type="InterPro" id="IPR054691">
    <property type="entry name" value="LeuA/HCS_post-cat"/>
</dbReference>
<name>A0AA97HRC7_9FLAO</name>
<dbReference type="InterPro" id="IPR013785">
    <property type="entry name" value="Aldolase_TIM"/>
</dbReference>
<dbReference type="RefSeq" id="WP_316982994.1">
    <property type="nucleotide sequence ID" value="NZ_CP136521.1"/>
</dbReference>
<dbReference type="Pfam" id="PF22617">
    <property type="entry name" value="HCS_D2"/>
    <property type="match status" value="1"/>
</dbReference>
<dbReference type="Pfam" id="PF00682">
    <property type="entry name" value="HMGL-like"/>
    <property type="match status" value="1"/>
</dbReference>
<dbReference type="SUPFAM" id="SSF51569">
    <property type="entry name" value="Aldolase"/>
    <property type="match status" value="1"/>
</dbReference>
<dbReference type="AlphaFoldDB" id="A0AA97HRC7"/>
<dbReference type="PANTHER" id="PTHR10277:SF57">
    <property type="entry name" value="(R)-CITRAMALATE SYNTHASE CIMA"/>
    <property type="match status" value="1"/>
</dbReference>
<dbReference type="SUPFAM" id="SSF110921">
    <property type="entry name" value="2-isopropylmalate synthase LeuA, allosteric (dimerisation) domain"/>
    <property type="match status" value="1"/>
</dbReference>
<dbReference type="KEGG" id="hws:RNZ46_15065"/>
<dbReference type="Gene3D" id="1.10.238.260">
    <property type="match status" value="1"/>
</dbReference>
<evidence type="ECO:0000256" key="1">
    <source>
        <dbReference type="ARBA" id="ARBA00022605"/>
    </source>
</evidence>